<accession>A0A2A4SRI0</accession>
<keyword evidence="3" id="KW-0963">Cytoplasm</keyword>
<dbReference type="Gene3D" id="3.40.50.300">
    <property type="entry name" value="P-loop containing nucleotide triphosphate hydrolases"/>
    <property type="match status" value="1"/>
</dbReference>
<comment type="similarity">
    <text evidence="3">Belongs to the CoaE family.</text>
</comment>
<reference evidence="6" key="1">
    <citation type="submission" date="2017-08" db="EMBL/GenBank/DDBJ databases">
        <title>A dynamic microbial community with high functional redundancy inhabits the cold, oxic subseafloor aquifer.</title>
        <authorList>
            <person name="Tully B.J."/>
            <person name="Wheat C.G."/>
            <person name="Glazer B.T."/>
            <person name="Huber J.A."/>
        </authorList>
    </citation>
    <scope>NUCLEOTIDE SEQUENCE [LARGE SCALE GENOMIC DNA]</scope>
</reference>
<name>A0A2A4SRI0_9DELT</name>
<dbReference type="PROSITE" id="PS51219">
    <property type="entry name" value="DPCK"/>
    <property type="match status" value="1"/>
</dbReference>
<dbReference type="PANTHER" id="PTHR10695:SF46">
    <property type="entry name" value="BIFUNCTIONAL COENZYME A SYNTHASE-RELATED"/>
    <property type="match status" value="1"/>
</dbReference>
<comment type="caution">
    <text evidence="5">The sequence shown here is derived from an EMBL/GenBank/DDBJ whole genome shotgun (WGS) entry which is preliminary data.</text>
</comment>
<dbReference type="CDD" id="cd02022">
    <property type="entry name" value="DPCK"/>
    <property type="match status" value="1"/>
</dbReference>
<proteinExistence type="inferred from homology"/>
<evidence type="ECO:0000256" key="1">
    <source>
        <dbReference type="ARBA" id="ARBA00022741"/>
    </source>
</evidence>
<keyword evidence="3 5" id="KW-0418">Kinase</keyword>
<dbReference type="PANTHER" id="PTHR10695">
    <property type="entry name" value="DEPHOSPHO-COA KINASE-RELATED"/>
    <property type="match status" value="1"/>
</dbReference>
<sequence>MRFLGLTGGIGCGKSTVAGIFKAEGAIILDADQMARQVVILGEPAYLQIVKHFGTGILQKDRELDRKKLASIVFNDANELKELNKITHREIAILRREMLEGIYLQCPQALVVNDVPLLFENQMESGFQKTILVTLDAAAQMERLIELRGFEKADVEARIANQMLQSEKKKRADFLIDNNGSIQFTQSQIESILQKINLLPQITLSDIAL</sequence>
<dbReference type="GO" id="GO:0004140">
    <property type="term" value="F:dephospho-CoA kinase activity"/>
    <property type="evidence" value="ECO:0007669"/>
    <property type="project" value="UniProtKB-UniRule"/>
</dbReference>
<comment type="subcellular location">
    <subcellularLocation>
        <location evidence="3">Cytoplasm</location>
    </subcellularLocation>
</comment>
<dbReference type="NCBIfam" id="TIGR00152">
    <property type="entry name" value="dephospho-CoA kinase"/>
    <property type="match status" value="1"/>
</dbReference>
<dbReference type="Proteomes" id="UP000218113">
    <property type="component" value="Unassembled WGS sequence"/>
</dbReference>
<dbReference type="GO" id="GO:0005524">
    <property type="term" value="F:ATP binding"/>
    <property type="evidence" value="ECO:0007669"/>
    <property type="project" value="UniProtKB-UniRule"/>
</dbReference>
<dbReference type="InterPro" id="IPR027417">
    <property type="entry name" value="P-loop_NTPase"/>
</dbReference>
<evidence type="ECO:0000256" key="3">
    <source>
        <dbReference type="HAMAP-Rule" id="MF_00376"/>
    </source>
</evidence>
<dbReference type="SUPFAM" id="SSF52540">
    <property type="entry name" value="P-loop containing nucleoside triphosphate hydrolases"/>
    <property type="match status" value="1"/>
</dbReference>
<comment type="catalytic activity">
    <reaction evidence="3">
        <text>3'-dephospho-CoA + ATP = ADP + CoA + H(+)</text>
        <dbReference type="Rhea" id="RHEA:18245"/>
        <dbReference type="ChEBI" id="CHEBI:15378"/>
        <dbReference type="ChEBI" id="CHEBI:30616"/>
        <dbReference type="ChEBI" id="CHEBI:57287"/>
        <dbReference type="ChEBI" id="CHEBI:57328"/>
        <dbReference type="ChEBI" id="CHEBI:456216"/>
        <dbReference type="EC" id="2.7.1.24"/>
    </reaction>
</comment>
<keyword evidence="2 3" id="KW-0067">ATP-binding</keyword>
<comment type="function">
    <text evidence="3">Catalyzes the phosphorylation of the 3'-hydroxyl group of dephosphocoenzyme A to form coenzyme A.</text>
</comment>
<feature type="binding site" evidence="3">
    <location>
        <begin position="11"/>
        <end position="16"/>
    </location>
    <ligand>
        <name>ATP</name>
        <dbReference type="ChEBI" id="CHEBI:30616"/>
    </ligand>
</feature>
<comment type="pathway">
    <text evidence="3">Cofactor biosynthesis; coenzyme A biosynthesis; CoA from (R)-pantothenate: step 5/5.</text>
</comment>
<dbReference type="GO" id="GO:0015937">
    <property type="term" value="P:coenzyme A biosynthetic process"/>
    <property type="evidence" value="ECO:0007669"/>
    <property type="project" value="UniProtKB-UniRule"/>
</dbReference>
<evidence type="ECO:0000313" key="6">
    <source>
        <dbReference type="Proteomes" id="UP000218113"/>
    </source>
</evidence>
<gene>
    <name evidence="3" type="primary">coaE</name>
    <name evidence="5" type="ORF">COB67_12890</name>
</gene>
<dbReference type="GO" id="GO:0005737">
    <property type="term" value="C:cytoplasm"/>
    <property type="evidence" value="ECO:0007669"/>
    <property type="project" value="UniProtKB-SubCell"/>
</dbReference>
<dbReference type="EMBL" id="NVSR01000147">
    <property type="protein sequence ID" value="PCI23377.1"/>
    <property type="molecule type" value="Genomic_DNA"/>
</dbReference>
<dbReference type="AlphaFoldDB" id="A0A2A4SRI0"/>
<dbReference type="Pfam" id="PF01121">
    <property type="entry name" value="CoaE"/>
    <property type="match status" value="1"/>
</dbReference>
<dbReference type="UniPathway" id="UPA00241">
    <property type="reaction ID" value="UER00356"/>
</dbReference>
<evidence type="ECO:0000256" key="4">
    <source>
        <dbReference type="NCBIfam" id="TIGR00152"/>
    </source>
</evidence>
<evidence type="ECO:0000256" key="2">
    <source>
        <dbReference type="ARBA" id="ARBA00022840"/>
    </source>
</evidence>
<organism evidence="5 6">
    <name type="scientific">SAR324 cluster bacterium</name>
    <dbReference type="NCBI Taxonomy" id="2024889"/>
    <lineage>
        <taxon>Bacteria</taxon>
        <taxon>Deltaproteobacteria</taxon>
        <taxon>SAR324 cluster</taxon>
    </lineage>
</organism>
<dbReference type="HAMAP" id="MF_00376">
    <property type="entry name" value="Dephospho_CoA_kinase"/>
    <property type="match status" value="1"/>
</dbReference>
<keyword evidence="1 3" id="KW-0547">Nucleotide-binding</keyword>
<keyword evidence="3" id="KW-0808">Transferase</keyword>
<dbReference type="EC" id="2.7.1.24" evidence="3 4"/>
<evidence type="ECO:0000313" key="5">
    <source>
        <dbReference type="EMBL" id="PCI23377.1"/>
    </source>
</evidence>
<protein>
    <recommendedName>
        <fullName evidence="3 4">Dephospho-CoA kinase</fullName>
        <ecNumber evidence="3 4">2.7.1.24</ecNumber>
    </recommendedName>
    <alternativeName>
        <fullName evidence="3">Dephosphocoenzyme A kinase</fullName>
    </alternativeName>
</protein>
<dbReference type="InterPro" id="IPR001977">
    <property type="entry name" value="Depp_CoAkinase"/>
</dbReference>
<keyword evidence="3" id="KW-0173">Coenzyme A biosynthesis</keyword>